<sequence>MESSRPDLLDAALLRPGRLDRLLFCDFPSWHERLEIVTVLSRKLLQALLSDAQLGAVHEVLDNVDTHWQEKTPLITDALLKFTASVNVPLPVFGKTLCYANAFSDVDDIIVAVKRCKRQEGNSSVTIR</sequence>
<name>A0A834U0W9_9FABA</name>
<dbReference type="GO" id="GO:0005778">
    <property type="term" value="C:peroxisomal membrane"/>
    <property type="evidence" value="ECO:0007669"/>
    <property type="project" value="TreeGrafter"/>
</dbReference>
<dbReference type="PANTHER" id="PTHR23077">
    <property type="entry name" value="AAA-FAMILY ATPASE"/>
    <property type="match status" value="1"/>
</dbReference>
<dbReference type="PANTHER" id="PTHR23077:SF12">
    <property type="entry name" value="PEROXISOMAL ATPASE PEX1"/>
    <property type="match status" value="1"/>
</dbReference>
<dbReference type="SUPFAM" id="SSF52540">
    <property type="entry name" value="P-loop containing nucleoside triphosphate hydrolases"/>
    <property type="match status" value="1"/>
</dbReference>
<protein>
    <submittedName>
        <fullName evidence="1">Peroxisome biogenesis protein 1 isoform X3</fullName>
    </submittedName>
</protein>
<gene>
    <name evidence="1" type="ORF">G2W53_012399</name>
</gene>
<accession>A0A834U0W9</accession>
<reference evidence="1" key="1">
    <citation type="submission" date="2020-09" db="EMBL/GenBank/DDBJ databases">
        <title>Genome-Enabled Discovery of Anthraquinone Biosynthesis in Senna tora.</title>
        <authorList>
            <person name="Kang S.-H."/>
            <person name="Pandey R.P."/>
            <person name="Lee C.-M."/>
            <person name="Sim J.-S."/>
            <person name="Jeong J.-T."/>
            <person name="Choi B.-S."/>
            <person name="Jung M."/>
            <person name="Ginzburg D."/>
            <person name="Zhao K."/>
            <person name="Won S.Y."/>
            <person name="Oh T.-J."/>
            <person name="Yu Y."/>
            <person name="Kim N.-H."/>
            <person name="Lee O.R."/>
            <person name="Lee T.-H."/>
            <person name="Bashyal P."/>
            <person name="Kim T.-S."/>
            <person name="Lee W.-H."/>
            <person name="Kawkins C."/>
            <person name="Kim C.-K."/>
            <person name="Kim J.S."/>
            <person name="Ahn B.O."/>
            <person name="Rhee S.Y."/>
            <person name="Sohng J.K."/>
        </authorList>
    </citation>
    <scope>NUCLEOTIDE SEQUENCE</scope>
    <source>
        <tissue evidence="1">Leaf</tissue>
    </source>
</reference>
<keyword evidence="2" id="KW-1185">Reference proteome</keyword>
<comment type="caution">
    <text evidence="1">The sequence shown here is derived from an EMBL/GenBank/DDBJ whole genome shotgun (WGS) entry which is preliminary data.</text>
</comment>
<proteinExistence type="predicted"/>
<dbReference type="InterPro" id="IPR027417">
    <property type="entry name" value="P-loop_NTPase"/>
</dbReference>
<organism evidence="1 2">
    <name type="scientific">Senna tora</name>
    <dbReference type="NCBI Taxonomy" id="362788"/>
    <lineage>
        <taxon>Eukaryota</taxon>
        <taxon>Viridiplantae</taxon>
        <taxon>Streptophyta</taxon>
        <taxon>Embryophyta</taxon>
        <taxon>Tracheophyta</taxon>
        <taxon>Spermatophyta</taxon>
        <taxon>Magnoliopsida</taxon>
        <taxon>eudicotyledons</taxon>
        <taxon>Gunneridae</taxon>
        <taxon>Pentapetalae</taxon>
        <taxon>rosids</taxon>
        <taxon>fabids</taxon>
        <taxon>Fabales</taxon>
        <taxon>Fabaceae</taxon>
        <taxon>Caesalpinioideae</taxon>
        <taxon>Cassia clade</taxon>
        <taxon>Senna</taxon>
    </lineage>
</organism>
<evidence type="ECO:0000313" key="2">
    <source>
        <dbReference type="Proteomes" id="UP000634136"/>
    </source>
</evidence>
<dbReference type="Gene3D" id="3.40.50.300">
    <property type="entry name" value="P-loop containing nucleotide triphosphate hydrolases"/>
    <property type="match status" value="1"/>
</dbReference>
<dbReference type="EMBL" id="JAAIUW010000005">
    <property type="protein sequence ID" value="KAF7830066.1"/>
    <property type="molecule type" value="Genomic_DNA"/>
</dbReference>
<dbReference type="Gene3D" id="1.10.8.60">
    <property type="match status" value="1"/>
</dbReference>
<dbReference type="GO" id="GO:0005829">
    <property type="term" value="C:cytosol"/>
    <property type="evidence" value="ECO:0007669"/>
    <property type="project" value="TreeGrafter"/>
</dbReference>
<dbReference type="Proteomes" id="UP000634136">
    <property type="component" value="Unassembled WGS sequence"/>
</dbReference>
<dbReference type="OrthoDB" id="1673085at2759"/>
<evidence type="ECO:0000313" key="1">
    <source>
        <dbReference type="EMBL" id="KAF7830066.1"/>
    </source>
</evidence>
<dbReference type="AlphaFoldDB" id="A0A834U0W9"/>
<dbReference type="GO" id="GO:0016558">
    <property type="term" value="P:protein import into peroxisome matrix"/>
    <property type="evidence" value="ECO:0007669"/>
    <property type="project" value="TreeGrafter"/>
</dbReference>
<dbReference type="GO" id="GO:0016887">
    <property type="term" value="F:ATP hydrolysis activity"/>
    <property type="evidence" value="ECO:0007669"/>
    <property type="project" value="TreeGrafter"/>
</dbReference>
<dbReference type="InterPro" id="IPR050168">
    <property type="entry name" value="AAA_ATPase_domain"/>
</dbReference>